<dbReference type="AlphaFoldDB" id="A0A0C3BNG2"/>
<name>A0A0C3BNG2_HEBCY</name>
<gene>
    <name evidence="1" type="ORF">M413DRAFT_12911</name>
</gene>
<proteinExistence type="predicted"/>
<reference evidence="2" key="2">
    <citation type="submission" date="2015-01" db="EMBL/GenBank/DDBJ databases">
        <title>Evolutionary Origins and Diversification of the Mycorrhizal Mutualists.</title>
        <authorList>
            <consortium name="DOE Joint Genome Institute"/>
            <consortium name="Mycorrhizal Genomics Consortium"/>
            <person name="Kohler A."/>
            <person name="Kuo A."/>
            <person name="Nagy L.G."/>
            <person name="Floudas D."/>
            <person name="Copeland A."/>
            <person name="Barry K.W."/>
            <person name="Cichocki N."/>
            <person name="Veneault-Fourrey C."/>
            <person name="LaButti K."/>
            <person name="Lindquist E.A."/>
            <person name="Lipzen A."/>
            <person name="Lundell T."/>
            <person name="Morin E."/>
            <person name="Murat C."/>
            <person name="Riley R."/>
            <person name="Ohm R."/>
            <person name="Sun H."/>
            <person name="Tunlid A."/>
            <person name="Henrissat B."/>
            <person name="Grigoriev I.V."/>
            <person name="Hibbett D.S."/>
            <person name="Martin F."/>
        </authorList>
    </citation>
    <scope>NUCLEOTIDE SEQUENCE [LARGE SCALE GENOMIC DNA]</scope>
    <source>
        <strain evidence="2">h7</strain>
    </source>
</reference>
<dbReference type="OrthoDB" id="3114789at2759"/>
<dbReference type="EMBL" id="KN831792">
    <property type="protein sequence ID" value="KIM38185.1"/>
    <property type="molecule type" value="Genomic_DNA"/>
</dbReference>
<protein>
    <submittedName>
        <fullName evidence="1">Uncharacterized protein</fullName>
    </submittedName>
</protein>
<accession>A0A0C3BNG2</accession>
<reference evidence="1 2" key="1">
    <citation type="submission" date="2014-04" db="EMBL/GenBank/DDBJ databases">
        <authorList>
            <consortium name="DOE Joint Genome Institute"/>
            <person name="Kuo A."/>
            <person name="Gay G."/>
            <person name="Dore J."/>
            <person name="Kohler A."/>
            <person name="Nagy L.G."/>
            <person name="Floudas D."/>
            <person name="Copeland A."/>
            <person name="Barry K.W."/>
            <person name="Cichocki N."/>
            <person name="Veneault-Fourrey C."/>
            <person name="LaButti K."/>
            <person name="Lindquist E.A."/>
            <person name="Lipzen A."/>
            <person name="Lundell T."/>
            <person name="Morin E."/>
            <person name="Murat C."/>
            <person name="Sun H."/>
            <person name="Tunlid A."/>
            <person name="Henrissat B."/>
            <person name="Grigoriev I.V."/>
            <person name="Hibbett D.S."/>
            <person name="Martin F."/>
            <person name="Nordberg H.P."/>
            <person name="Cantor M.N."/>
            <person name="Hua S.X."/>
        </authorList>
    </citation>
    <scope>NUCLEOTIDE SEQUENCE [LARGE SCALE GENOMIC DNA]</scope>
    <source>
        <strain evidence="2">h7</strain>
    </source>
</reference>
<sequence length="194" mass="22009">MADYVSDSPELRLHLRNLLHDYSLSHYMTNYLTFTEDLASEFIEDLKPIPLTDPYSLVRPVDPYDAFSQLHGMGSLEPYDEILQTTNDATIISQKRHGRNPRQTKIRELCGVMTNIDILSVESIDEDRLIPKNVFSIYALMVLRQANPSQMYAFIPPIVKAIKKFRRDVNIADACGTKCRDTKAVVWGEGEGGG</sequence>
<organism evidence="1 2">
    <name type="scientific">Hebeloma cylindrosporum</name>
    <dbReference type="NCBI Taxonomy" id="76867"/>
    <lineage>
        <taxon>Eukaryota</taxon>
        <taxon>Fungi</taxon>
        <taxon>Dikarya</taxon>
        <taxon>Basidiomycota</taxon>
        <taxon>Agaricomycotina</taxon>
        <taxon>Agaricomycetes</taxon>
        <taxon>Agaricomycetidae</taxon>
        <taxon>Agaricales</taxon>
        <taxon>Agaricineae</taxon>
        <taxon>Hymenogastraceae</taxon>
        <taxon>Hebeloma</taxon>
    </lineage>
</organism>
<dbReference type="Proteomes" id="UP000053424">
    <property type="component" value="Unassembled WGS sequence"/>
</dbReference>
<dbReference type="STRING" id="686832.A0A0C3BNG2"/>
<evidence type="ECO:0000313" key="2">
    <source>
        <dbReference type="Proteomes" id="UP000053424"/>
    </source>
</evidence>
<evidence type="ECO:0000313" key="1">
    <source>
        <dbReference type="EMBL" id="KIM38185.1"/>
    </source>
</evidence>
<dbReference type="HOGENOM" id="CLU_1402600_0_0_1"/>
<keyword evidence="2" id="KW-1185">Reference proteome</keyword>